<evidence type="ECO:0000313" key="12">
    <source>
        <dbReference type="Proteomes" id="UP000321525"/>
    </source>
</evidence>
<evidence type="ECO:0000313" key="13">
    <source>
        <dbReference type="Proteomes" id="UP000321917"/>
    </source>
</evidence>
<evidence type="ECO:0000256" key="4">
    <source>
        <dbReference type="ARBA" id="ARBA00022475"/>
    </source>
</evidence>
<dbReference type="EMBL" id="VOLR01000032">
    <property type="protein sequence ID" value="TWX54900.1"/>
    <property type="molecule type" value="Genomic_DNA"/>
</dbReference>
<gene>
    <name evidence="9" type="primary">cobD</name>
    <name evidence="10" type="ORF">ESZ26_17180</name>
    <name evidence="11" type="ORF">ESZ27_15975</name>
</gene>
<evidence type="ECO:0000256" key="9">
    <source>
        <dbReference type="HAMAP-Rule" id="MF_00024"/>
    </source>
</evidence>
<accession>A0A5C6Q4K2</accession>
<evidence type="ECO:0000256" key="3">
    <source>
        <dbReference type="ARBA" id="ARBA00006263"/>
    </source>
</evidence>
<name>A0A5C6Q4K2_9GAMM</name>
<dbReference type="PANTHER" id="PTHR34308:SF1">
    <property type="entry name" value="COBALAMIN BIOSYNTHESIS PROTEIN CBIB"/>
    <property type="match status" value="1"/>
</dbReference>
<comment type="similarity">
    <text evidence="3 9">Belongs to the CobD/CbiB family.</text>
</comment>
<dbReference type="GO" id="GO:0005886">
    <property type="term" value="C:plasma membrane"/>
    <property type="evidence" value="ECO:0007669"/>
    <property type="project" value="UniProtKB-SubCell"/>
</dbReference>
<evidence type="ECO:0000256" key="7">
    <source>
        <dbReference type="ARBA" id="ARBA00022989"/>
    </source>
</evidence>
<dbReference type="Proteomes" id="UP000321525">
    <property type="component" value="Unassembled WGS sequence"/>
</dbReference>
<proteinExistence type="inferred from homology"/>
<dbReference type="OrthoDB" id="9811967at2"/>
<dbReference type="GO" id="GO:0015420">
    <property type="term" value="F:ABC-type vitamin B12 transporter activity"/>
    <property type="evidence" value="ECO:0007669"/>
    <property type="project" value="UniProtKB-UniRule"/>
</dbReference>
<dbReference type="GO" id="GO:0048472">
    <property type="term" value="F:threonine-phosphate decarboxylase activity"/>
    <property type="evidence" value="ECO:0007669"/>
    <property type="project" value="InterPro"/>
</dbReference>
<evidence type="ECO:0000256" key="6">
    <source>
        <dbReference type="ARBA" id="ARBA00022692"/>
    </source>
</evidence>
<comment type="function">
    <text evidence="9">Converts cobyric acid to cobinamide by the addition of aminopropanol on the F carboxylic group.</text>
</comment>
<dbReference type="UniPathway" id="UPA00148"/>
<dbReference type="RefSeq" id="WP_146800755.1">
    <property type="nucleotide sequence ID" value="NZ_VOLP01000031.1"/>
</dbReference>
<dbReference type="InterPro" id="IPR004485">
    <property type="entry name" value="Cobalamin_biosynth_CobD/CbiB"/>
</dbReference>
<sequence length="321" mass="36195">MTSSMIMVMAYLLDRWLGEVKRFHPLVGFGWLTTKIEHFFNFHHATPKTTTLILPRLLGVLSWLILCLPLPILYYYFHQNQLLFWCLDALVLYFAIGLKSLTLHALQILNPLNKKDLVTARHFCGYLVSRKTTDLSEQEISRATVESVLENGHDAAIASFFWFIIGGIPLVILHRLANTLDAMWGYKNQRFIHFGWCAARMDDLLGWPSAKVTALLYACQTNYSCSKMINALKNGYQQGRHYKSLNGGWVMATGASVLNFTLGGTAIYHGKAVTSTPLGCGNSVVKNDIFRSINLVNKAVVILIFTAFCSQLLHYFYGGNL</sequence>
<keyword evidence="7 9" id="KW-1133">Transmembrane helix</keyword>
<dbReference type="GO" id="GO:0009236">
    <property type="term" value="P:cobalamin biosynthetic process"/>
    <property type="evidence" value="ECO:0007669"/>
    <property type="project" value="UniProtKB-UniRule"/>
</dbReference>
<protein>
    <recommendedName>
        <fullName evidence="9">Cobalamin biosynthesis protein CobD</fullName>
    </recommendedName>
</protein>
<reference evidence="11 13" key="1">
    <citation type="submission" date="2019-07" db="EMBL/GenBank/DDBJ databases">
        <title>Genomes of sea-ice associated Colwellia species.</title>
        <authorList>
            <person name="Bowman J.P."/>
        </authorList>
    </citation>
    <scope>NUCLEOTIDE SEQUENCE [LARGE SCALE GENOMIC DNA]</scope>
    <source>
        <strain evidence="10 12">ACAM 607</strain>
        <strain evidence="11 13">IC036</strain>
    </source>
</reference>
<evidence type="ECO:0000256" key="5">
    <source>
        <dbReference type="ARBA" id="ARBA00022573"/>
    </source>
</evidence>
<evidence type="ECO:0000256" key="2">
    <source>
        <dbReference type="ARBA" id="ARBA00004953"/>
    </source>
</evidence>
<dbReference type="AlphaFoldDB" id="A0A5C6Q4K2"/>
<comment type="subcellular location">
    <subcellularLocation>
        <location evidence="1 9">Cell membrane</location>
        <topology evidence="1 9">Multi-pass membrane protein</topology>
    </subcellularLocation>
</comment>
<evidence type="ECO:0000256" key="8">
    <source>
        <dbReference type="ARBA" id="ARBA00023136"/>
    </source>
</evidence>
<dbReference type="Pfam" id="PF03186">
    <property type="entry name" value="CobD_Cbib"/>
    <property type="match status" value="1"/>
</dbReference>
<organism evidence="11 13">
    <name type="scientific">Colwellia hornerae</name>
    <dbReference type="NCBI Taxonomy" id="89402"/>
    <lineage>
        <taxon>Bacteria</taxon>
        <taxon>Pseudomonadati</taxon>
        <taxon>Pseudomonadota</taxon>
        <taxon>Gammaproteobacteria</taxon>
        <taxon>Alteromonadales</taxon>
        <taxon>Colwelliaceae</taxon>
        <taxon>Colwellia</taxon>
    </lineage>
</organism>
<feature type="transmembrane region" description="Helical" evidence="9">
    <location>
        <begin position="89"/>
        <end position="109"/>
    </location>
</feature>
<keyword evidence="6 9" id="KW-0812">Transmembrane</keyword>
<dbReference type="EMBL" id="VOLQ01000039">
    <property type="protein sequence ID" value="TWX63758.1"/>
    <property type="molecule type" value="Genomic_DNA"/>
</dbReference>
<dbReference type="PANTHER" id="PTHR34308">
    <property type="entry name" value="COBALAMIN BIOSYNTHESIS PROTEIN CBIB"/>
    <property type="match status" value="1"/>
</dbReference>
<evidence type="ECO:0000256" key="1">
    <source>
        <dbReference type="ARBA" id="ARBA00004651"/>
    </source>
</evidence>
<comment type="caution">
    <text evidence="11">The sequence shown here is derived from an EMBL/GenBank/DDBJ whole genome shotgun (WGS) entry which is preliminary data.</text>
</comment>
<evidence type="ECO:0000313" key="11">
    <source>
        <dbReference type="EMBL" id="TWX63758.1"/>
    </source>
</evidence>
<dbReference type="Proteomes" id="UP000321917">
    <property type="component" value="Unassembled WGS sequence"/>
</dbReference>
<evidence type="ECO:0000313" key="10">
    <source>
        <dbReference type="EMBL" id="TWX54900.1"/>
    </source>
</evidence>
<keyword evidence="8 9" id="KW-0472">Membrane</keyword>
<keyword evidence="12" id="KW-1185">Reference proteome</keyword>
<feature type="transmembrane region" description="Helical" evidence="9">
    <location>
        <begin position="57"/>
        <end position="77"/>
    </location>
</feature>
<comment type="caution">
    <text evidence="9">Lacks conserved residue(s) required for the propagation of feature annotation.</text>
</comment>
<feature type="transmembrane region" description="Helical" evidence="9">
    <location>
        <begin position="155"/>
        <end position="173"/>
    </location>
</feature>
<comment type="pathway">
    <text evidence="2 9">Cofactor biosynthesis; adenosylcobalamin biosynthesis.</text>
</comment>
<keyword evidence="4 9" id="KW-1003">Cell membrane</keyword>
<keyword evidence="5 9" id="KW-0169">Cobalamin biosynthesis</keyword>
<feature type="transmembrane region" description="Helical" evidence="9">
    <location>
        <begin position="295"/>
        <end position="317"/>
    </location>
</feature>
<dbReference type="HAMAP" id="MF_00024">
    <property type="entry name" value="CobD_CbiB"/>
    <property type="match status" value="1"/>
</dbReference>